<comment type="catalytic activity">
    <reaction evidence="4">
        <text>ATP + H2O = ADP + phosphate + H(+)</text>
        <dbReference type="Rhea" id="RHEA:13065"/>
        <dbReference type="ChEBI" id="CHEBI:15377"/>
        <dbReference type="ChEBI" id="CHEBI:15378"/>
        <dbReference type="ChEBI" id="CHEBI:30616"/>
        <dbReference type="ChEBI" id="CHEBI:43474"/>
        <dbReference type="ChEBI" id="CHEBI:456216"/>
        <dbReference type="EC" id="3.6.4.13"/>
    </reaction>
</comment>
<organism evidence="6 7">
    <name type="scientific">Strongyloides papillosus</name>
    <name type="common">Intestinal threadworm</name>
    <dbReference type="NCBI Taxonomy" id="174720"/>
    <lineage>
        <taxon>Eukaryota</taxon>
        <taxon>Metazoa</taxon>
        <taxon>Ecdysozoa</taxon>
        <taxon>Nematoda</taxon>
        <taxon>Chromadorea</taxon>
        <taxon>Rhabditida</taxon>
        <taxon>Tylenchina</taxon>
        <taxon>Panagrolaimomorpha</taxon>
        <taxon>Strongyloidoidea</taxon>
        <taxon>Strongyloididae</taxon>
        <taxon>Strongyloides</taxon>
    </lineage>
</organism>
<reference evidence="7" key="1">
    <citation type="submission" date="2017-02" db="UniProtKB">
        <authorList>
            <consortium name="WormBaseParasite"/>
        </authorList>
    </citation>
    <scope>IDENTIFICATION</scope>
</reference>
<dbReference type="PANTHER" id="PTHR24031">
    <property type="entry name" value="RNA HELICASE"/>
    <property type="match status" value="1"/>
</dbReference>
<evidence type="ECO:0000313" key="6">
    <source>
        <dbReference type="Proteomes" id="UP000046392"/>
    </source>
</evidence>
<dbReference type="EC" id="3.6.4.13" evidence="4"/>
<dbReference type="WBParaSite" id="SPAL_0001040800.1">
    <property type="protein sequence ID" value="SPAL_0001040800.1"/>
    <property type="gene ID" value="SPAL_0001040800"/>
</dbReference>
<evidence type="ECO:0000313" key="7">
    <source>
        <dbReference type="WBParaSite" id="SPAL_0001040800.1"/>
    </source>
</evidence>
<keyword evidence="1 4" id="KW-0547">Nucleotide-binding</keyword>
<dbReference type="Proteomes" id="UP000046392">
    <property type="component" value="Unplaced"/>
</dbReference>
<keyword evidence="4" id="KW-0694">RNA-binding</keyword>
<proteinExistence type="inferred from homology"/>
<keyword evidence="3 4" id="KW-0067">ATP-binding</keyword>
<protein>
    <recommendedName>
        <fullName evidence="4">ATP-dependent RNA helicase</fullName>
        <ecNumber evidence="4">3.6.4.13</ecNumber>
    </recommendedName>
</protein>
<dbReference type="InterPro" id="IPR011545">
    <property type="entry name" value="DEAD/DEAH_box_helicase_dom"/>
</dbReference>
<dbReference type="Pfam" id="PF00270">
    <property type="entry name" value="DEAD"/>
    <property type="match status" value="1"/>
</dbReference>
<evidence type="ECO:0000259" key="5">
    <source>
        <dbReference type="PROSITE" id="PS51192"/>
    </source>
</evidence>
<evidence type="ECO:0000256" key="3">
    <source>
        <dbReference type="ARBA" id="ARBA00022840"/>
    </source>
</evidence>
<dbReference type="SUPFAM" id="SSF52540">
    <property type="entry name" value="P-loop containing nucleoside triphosphate hydrolases"/>
    <property type="match status" value="1"/>
</dbReference>
<dbReference type="STRING" id="174720.A0A0N5BX73"/>
<sequence>MKAIQFSQSVKNPNIKVFHNVCDEGFTNEMHYIFKSLNINRLRKLQECLIPAIMERKYDVFIEANKGTGKKFGYILPIINYISEMKMKSTLENEENPFAIILINDIESCKKVISEILRLYPGAKIIRLIGSDKEANFIKEINDGCDIIVGSIIKFYKIIQPINYSLLKKDILKANYFVFDECENLVHGYWENYLKFICFETLKKQLSNQIRIFSTCALEDYTAEMFMKNYARNNYIIMKFQNNLSPGAGKSLTTFPVVNEYKKLNNYQKENFNDSKFQNPENCPKVIFTQPQHNIVVNNYTNNQQITSNQSYNDYPPLPMGHLFYIHHNNSSHQNRKKDTFCNVRYNPFRAQLVNPNLSVFPRSSNLQNSPFNFQYQQHDIPRNGKYEDKINKFNDFTDIGMLRRFEVIEIQLFDLYSNLLTVLKHIFNENTNYKIIVFVRRAEGCMYGSYLCSNSGIKSRIITKNHNIYEVKDNLDYFKSHQNIVLFVEDKFEPSIMNEIHSHIIITLNISENEESFENKVKYLGDIHRNGGIFIIMGTSTIVSEEWIIKRFNIFNVTD</sequence>
<dbReference type="Gene3D" id="3.40.50.300">
    <property type="entry name" value="P-loop containing nucleotide triphosphate hydrolases"/>
    <property type="match status" value="1"/>
</dbReference>
<evidence type="ECO:0000256" key="2">
    <source>
        <dbReference type="ARBA" id="ARBA00022801"/>
    </source>
</evidence>
<keyword evidence="6" id="KW-1185">Reference proteome</keyword>
<dbReference type="GO" id="GO:0016787">
    <property type="term" value="F:hydrolase activity"/>
    <property type="evidence" value="ECO:0007669"/>
    <property type="project" value="UniProtKB-KW"/>
</dbReference>
<feature type="domain" description="Helicase ATP-binding" evidence="5">
    <location>
        <begin position="51"/>
        <end position="236"/>
    </location>
</feature>
<dbReference type="GO" id="GO:0003723">
    <property type="term" value="F:RNA binding"/>
    <property type="evidence" value="ECO:0007669"/>
    <property type="project" value="UniProtKB-UniRule"/>
</dbReference>
<dbReference type="SMART" id="SM00487">
    <property type="entry name" value="DEXDc"/>
    <property type="match status" value="1"/>
</dbReference>
<dbReference type="AlphaFoldDB" id="A0A0N5BX73"/>
<evidence type="ECO:0000256" key="4">
    <source>
        <dbReference type="RuleBase" id="RU365068"/>
    </source>
</evidence>
<keyword evidence="4" id="KW-0347">Helicase</keyword>
<dbReference type="GO" id="GO:0003724">
    <property type="term" value="F:RNA helicase activity"/>
    <property type="evidence" value="ECO:0007669"/>
    <property type="project" value="UniProtKB-EC"/>
</dbReference>
<evidence type="ECO:0000256" key="1">
    <source>
        <dbReference type="ARBA" id="ARBA00022741"/>
    </source>
</evidence>
<comment type="domain">
    <text evidence="4">The Q motif is unique to and characteristic of the DEAD box family of RNA helicases and controls ATP binding and hydrolysis.</text>
</comment>
<name>A0A0N5BX73_STREA</name>
<keyword evidence="2 4" id="KW-0378">Hydrolase</keyword>
<dbReference type="GO" id="GO:0005524">
    <property type="term" value="F:ATP binding"/>
    <property type="evidence" value="ECO:0007669"/>
    <property type="project" value="UniProtKB-UniRule"/>
</dbReference>
<comment type="similarity">
    <text evidence="4">Belongs to the DEAD box helicase family.</text>
</comment>
<dbReference type="PROSITE" id="PS51192">
    <property type="entry name" value="HELICASE_ATP_BIND_1"/>
    <property type="match status" value="1"/>
</dbReference>
<comment type="function">
    <text evidence="4">RNA helicase.</text>
</comment>
<dbReference type="InterPro" id="IPR014001">
    <property type="entry name" value="Helicase_ATP-bd"/>
</dbReference>
<accession>A0A0N5BX73</accession>
<dbReference type="InterPro" id="IPR027417">
    <property type="entry name" value="P-loop_NTPase"/>
</dbReference>